<dbReference type="AlphaFoldDB" id="A0A9N9TAI7"/>
<reference evidence="1" key="1">
    <citation type="submission" date="2022-01" db="EMBL/GenBank/DDBJ databases">
        <authorList>
            <person name="King R."/>
        </authorList>
    </citation>
    <scope>NUCLEOTIDE SEQUENCE</scope>
</reference>
<dbReference type="Gene3D" id="3.40.50.150">
    <property type="entry name" value="Vaccinia Virus protein VP39"/>
    <property type="match status" value="1"/>
</dbReference>
<dbReference type="InterPro" id="IPR029063">
    <property type="entry name" value="SAM-dependent_MTases_sf"/>
</dbReference>
<dbReference type="Proteomes" id="UP001153709">
    <property type="component" value="Chromosome 7"/>
</dbReference>
<dbReference type="EMBL" id="OU898282">
    <property type="protein sequence ID" value="CAG9837642.1"/>
    <property type="molecule type" value="Genomic_DNA"/>
</dbReference>
<dbReference type="PANTHER" id="PTHR12890:SF0">
    <property type="entry name" value="PROTEIN-L-HISTIDINE N-PROS-METHYLTRANSFERASE"/>
    <property type="match status" value="1"/>
</dbReference>
<dbReference type="InterPro" id="IPR007884">
    <property type="entry name" value="METL9"/>
</dbReference>
<protein>
    <recommendedName>
        <fullName evidence="3">Methyltransferase-like protein 9</fullName>
    </recommendedName>
</protein>
<dbReference type="CDD" id="cd02440">
    <property type="entry name" value="AdoMet_MTases"/>
    <property type="match status" value="1"/>
</dbReference>
<dbReference type="OrthoDB" id="199041at2759"/>
<dbReference type="GO" id="GO:0106370">
    <property type="term" value="F:protein-L-histidine N-pros-methyltransferase activity"/>
    <property type="evidence" value="ECO:0007669"/>
    <property type="project" value="InterPro"/>
</dbReference>
<organism evidence="1 2">
    <name type="scientific">Diabrotica balteata</name>
    <name type="common">Banded cucumber beetle</name>
    <dbReference type="NCBI Taxonomy" id="107213"/>
    <lineage>
        <taxon>Eukaryota</taxon>
        <taxon>Metazoa</taxon>
        <taxon>Ecdysozoa</taxon>
        <taxon>Arthropoda</taxon>
        <taxon>Hexapoda</taxon>
        <taxon>Insecta</taxon>
        <taxon>Pterygota</taxon>
        <taxon>Neoptera</taxon>
        <taxon>Endopterygota</taxon>
        <taxon>Coleoptera</taxon>
        <taxon>Polyphaga</taxon>
        <taxon>Cucujiformia</taxon>
        <taxon>Chrysomeloidea</taxon>
        <taxon>Chrysomelidae</taxon>
        <taxon>Galerucinae</taxon>
        <taxon>Diabroticina</taxon>
        <taxon>Diabroticites</taxon>
        <taxon>Diabrotica</taxon>
    </lineage>
</organism>
<keyword evidence="2" id="KW-1185">Reference proteome</keyword>
<name>A0A9N9TAI7_DIABA</name>
<dbReference type="PANTHER" id="PTHR12890">
    <property type="entry name" value="DREV PROTEIN"/>
    <property type="match status" value="1"/>
</dbReference>
<proteinExistence type="predicted"/>
<accession>A0A9N9TAI7</accession>
<sequence>MENGQCLSDTCDGINCKGIETPHLGPSLSFRPKGSLARALYEKQKHDEFLEQFDKNEWYQCNLDSLPAIISTKFVQLGPDQDTIEFLEQSEKKSDWLFMQLWHSLVKLFLGVFMTQTSINGWLQRGSMFVVSQPQVRKLLGVDEDWKCRSLLDIGAGDGKVTDQIAPIFHKVYATEVSSTMRTLLQKKGYELLEINDWFVDKKFDFISCLNVIDRCDTPLQLLHQIRDALTPNGTLLLAVVLPFSAYVEAGTNHKPQELLPISGPNFEDQVMSVIENVFTPANFEVISWSRVPYLCEGDLQQSYYWLDDAVFVLKLKDC</sequence>
<dbReference type="Pfam" id="PF05219">
    <property type="entry name" value="DREV"/>
    <property type="match status" value="1"/>
</dbReference>
<gene>
    <name evidence="1" type="ORF">DIABBA_LOCUS10609</name>
</gene>
<evidence type="ECO:0000313" key="2">
    <source>
        <dbReference type="Proteomes" id="UP001153709"/>
    </source>
</evidence>
<dbReference type="SUPFAM" id="SSF53335">
    <property type="entry name" value="S-adenosyl-L-methionine-dependent methyltransferases"/>
    <property type="match status" value="1"/>
</dbReference>
<evidence type="ECO:0008006" key="3">
    <source>
        <dbReference type="Google" id="ProtNLM"/>
    </source>
</evidence>
<evidence type="ECO:0000313" key="1">
    <source>
        <dbReference type="EMBL" id="CAG9837642.1"/>
    </source>
</evidence>